<reference evidence="5 6" key="1">
    <citation type="journal article" date="2022" name="Front. Microbiol.">
        <title>High genomic differentiation and limited gene flow indicate recent cryptic speciation within the genus Laspinema (cyanobacteria).</title>
        <authorList>
            <person name="Stanojkovic A."/>
            <person name="Skoupy S."/>
            <person name="Skaloud P."/>
            <person name="Dvorak P."/>
        </authorList>
    </citation>
    <scope>NUCLEOTIDE SEQUENCE [LARGE SCALE GENOMIC DNA]</scope>
    <source>
        <strain evidence="5 6">D2a</strain>
    </source>
</reference>
<feature type="domain" description="S-adenosyl-l-methionine hydroxide adenosyltransferase N-terminal" evidence="3">
    <location>
        <begin position="2"/>
        <end position="149"/>
    </location>
</feature>
<name>A0ABT2MPZ0_9CYAN</name>
<sequence>MLTLLTDFGSHDVYVGVMKGVIACINPRATIVDLTHEIPPQDVAAARFCLMNAYPYFPEGTVHVAVVDPGVGSARRAIALQLPHSILVGPDNGLFSGILTPENPILAAVELSNSDYWRTPDPSTTFHGRDIFAPVGAHLTKGVSLEDLGPRIDPQTLVTLDLPQCQWENQEIVGCIQYIDRFGNLITNIPSTWVMEKLGSVGVGDRMIPGGNTYSDVPRGGAIALVGSHGWVEIAINGGNAADTFKLTVGATVRVKLS</sequence>
<dbReference type="InterPro" id="IPR046469">
    <property type="entry name" value="SAM_HAT_N"/>
</dbReference>
<proteinExistence type="inferred from homology"/>
<dbReference type="Pfam" id="PF20257">
    <property type="entry name" value="SAM_HAT_C"/>
    <property type="match status" value="1"/>
</dbReference>
<dbReference type="SUPFAM" id="SSF101852">
    <property type="entry name" value="Bacterial fluorinating enzyme, C-terminal domain"/>
    <property type="match status" value="1"/>
</dbReference>
<organism evidence="5 6">
    <name type="scientific">Laspinema palackyanum D2a</name>
    <dbReference type="NCBI Taxonomy" id="2953684"/>
    <lineage>
        <taxon>Bacteria</taxon>
        <taxon>Bacillati</taxon>
        <taxon>Cyanobacteriota</taxon>
        <taxon>Cyanophyceae</taxon>
        <taxon>Oscillatoriophycideae</taxon>
        <taxon>Oscillatoriales</taxon>
        <taxon>Laspinemataceae</taxon>
        <taxon>Laspinema</taxon>
        <taxon>Laspinema palackyanum</taxon>
    </lineage>
</organism>
<dbReference type="InterPro" id="IPR046470">
    <property type="entry name" value="SAM_HAT_C"/>
</dbReference>
<dbReference type="SUPFAM" id="SSF102522">
    <property type="entry name" value="Bacterial fluorinating enzyme, N-terminal domain"/>
    <property type="match status" value="1"/>
</dbReference>
<dbReference type="Gene3D" id="2.40.30.90">
    <property type="entry name" value="Bacterial fluorinating enzyme like"/>
    <property type="match status" value="1"/>
</dbReference>
<dbReference type="PANTHER" id="PTHR35092:SF1">
    <property type="entry name" value="CHLORINASE MJ1651"/>
    <property type="match status" value="1"/>
</dbReference>
<dbReference type="InterPro" id="IPR023227">
    <property type="entry name" value="SAM_OH_AdoTrfase_C_sf"/>
</dbReference>
<dbReference type="Proteomes" id="UP001525890">
    <property type="component" value="Unassembled WGS sequence"/>
</dbReference>
<keyword evidence="1" id="KW-0949">S-adenosyl-L-methionine</keyword>
<keyword evidence="6" id="KW-1185">Reference proteome</keyword>
<evidence type="ECO:0000313" key="6">
    <source>
        <dbReference type="Proteomes" id="UP001525890"/>
    </source>
</evidence>
<feature type="domain" description="S-adenosyl-l-methionine hydroxide adenosyltransferase C-terminal" evidence="4">
    <location>
        <begin position="174"/>
        <end position="254"/>
    </location>
</feature>
<evidence type="ECO:0000259" key="4">
    <source>
        <dbReference type="Pfam" id="PF20257"/>
    </source>
</evidence>
<dbReference type="InterPro" id="IPR002747">
    <property type="entry name" value="SAM_OH_AdoTrfase"/>
</dbReference>
<dbReference type="Gene3D" id="3.40.50.10790">
    <property type="entry name" value="S-adenosyl-l-methionine hydroxide adenosyltransferase, N-terminal"/>
    <property type="match status" value="1"/>
</dbReference>
<dbReference type="RefSeq" id="WP_368006210.1">
    <property type="nucleotide sequence ID" value="NZ_JAMXFF010000011.1"/>
</dbReference>
<accession>A0ABT2MPZ0</accession>
<evidence type="ECO:0000256" key="2">
    <source>
        <dbReference type="ARBA" id="ARBA00024035"/>
    </source>
</evidence>
<evidence type="ECO:0000259" key="3">
    <source>
        <dbReference type="Pfam" id="PF01887"/>
    </source>
</evidence>
<protein>
    <submittedName>
        <fullName evidence="5">SAM-dependent chlorinase/fluorinase</fullName>
    </submittedName>
</protein>
<dbReference type="PIRSF" id="PIRSF006779">
    <property type="entry name" value="UCP006779"/>
    <property type="match status" value="1"/>
</dbReference>
<dbReference type="EMBL" id="JAMXFF010000011">
    <property type="protein sequence ID" value="MCT7966572.1"/>
    <property type="molecule type" value="Genomic_DNA"/>
</dbReference>
<evidence type="ECO:0000313" key="5">
    <source>
        <dbReference type="EMBL" id="MCT7966572.1"/>
    </source>
</evidence>
<comment type="similarity">
    <text evidence="2">Belongs to the SAM hydrolase / SAM-dependent halogenase family.</text>
</comment>
<comment type="caution">
    <text evidence="5">The sequence shown here is derived from an EMBL/GenBank/DDBJ whole genome shotgun (WGS) entry which is preliminary data.</text>
</comment>
<evidence type="ECO:0000256" key="1">
    <source>
        <dbReference type="ARBA" id="ARBA00022691"/>
    </source>
</evidence>
<dbReference type="Pfam" id="PF01887">
    <property type="entry name" value="SAM_HAT_N"/>
    <property type="match status" value="1"/>
</dbReference>
<dbReference type="InterPro" id="IPR023228">
    <property type="entry name" value="SAM_OH_AdoTrfase_N_sf"/>
</dbReference>
<dbReference type="PANTHER" id="PTHR35092">
    <property type="entry name" value="CHLORINASE MJ1651"/>
    <property type="match status" value="1"/>
</dbReference>
<gene>
    <name evidence="5" type="ORF">NG799_09530</name>
</gene>